<gene>
    <name evidence="2" type="ORF">S03H2_19480</name>
</gene>
<feature type="domain" description="Peptidase M28" evidence="1">
    <location>
        <begin position="79"/>
        <end position="141"/>
    </location>
</feature>
<dbReference type="Pfam" id="PF04389">
    <property type="entry name" value="Peptidase_M28"/>
    <property type="match status" value="1"/>
</dbReference>
<protein>
    <recommendedName>
        <fullName evidence="1">Peptidase M28 domain-containing protein</fullName>
    </recommendedName>
</protein>
<proteinExistence type="predicted"/>
<sequence>MIGVIYYPDLKRTRDNFDRRIYNSFFTTEKRRQKAKFGFSVSFNQAMHLKELLKKGSVKIHAKIASEFLNGNMEVLTTNIKGKDYPDQEIIIIAHLCHPRPSANDNASGAAGLLELARALKYSIDKNIIEIPKRTIRFVWVP</sequence>
<organism evidence="2">
    <name type="scientific">marine sediment metagenome</name>
    <dbReference type="NCBI Taxonomy" id="412755"/>
    <lineage>
        <taxon>unclassified sequences</taxon>
        <taxon>metagenomes</taxon>
        <taxon>ecological metagenomes</taxon>
    </lineage>
</organism>
<dbReference type="InterPro" id="IPR007484">
    <property type="entry name" value="Peptidase_M28"/>
</dbReference>
<reference evidence="2" key="1">
    <citation type="journal article" date="2014" name="Front. Microbiol.">
        <title>High frequency of phylogenetically diverse reductive dehalogenase-homologous genes in deep subseafloor sedimentary metagenomes.</title>
        <authorList>
            <person name="Kawai M."/>
            <person name="Futagami T."/>
            <person name="Toyoda A."/>
            <person name="Takaki Y."/>
            <person name="Nishi S."/>
            <person name="Hori S."/>
            <person name="Arai W."/>
            <person name="Tsubouchi T."/>
            <person name="Morono Y."/>
            <person name="Uchiyama I."/>
            <person name="Ito T."/>
            <person name="Fujiyama A."/>
            <person name="Inagaki F."/>
            <person name="Takami H."/>
        </authorList>
    </citation>
    <scope>NUCLEOTIDE SEQUENCE</scope>
    <source>
        <strain evidence="2">Expedition CK06-06</strain>
    </source>
</reference>
<comment type="caution">
    <text evidence="2">The sequence shown here is derived from an EMBL/GenBank/DDBJ whole genome shotgun (WGS) entry which is preliminary data.</text>
</comment>
<evidence type="ECO:0000259" key="1">
    <source>
        <dbReference type="Pfam" id="PF04389"/>
    </source>
</evidence>
<name>X1HK30_9ZZZZ</name>
<dbReference type="EMBL" id="BARU01010175">
    <property type="protein sequence ID" value="GAH45668.1"/>
    <property type="molecule type" value="Genomic_DNA"/>
</dbReference>
<dbReference type="AlphaFoldDB" id="X1HK30"/>
<feature type="non-terminal residue" evidence="2">
    <location>
        <position position="142"/>
    </location>
</feature>
<dbReference type="Gene3D" id="3.40.630.10">
    <property type="entry name" value="Zn peptidases"/>
    <property type="match status" value="1"/>
</dbReference>
<dbReference type="SUPFAM" id="SSF53187">
    <property type="entry name" value="Zn-dependent exopeptidases"/>
    <property type="match status" value="1"/>
</dbReference>
<evidence type="ECO:0000313" key="2">
    <source>
        <dbReference type="EMBL" id="GAH45668.1"/>
    </source>
</evidence>
<accession>X1HK30</accession>